<dbReference type="EMBL" id="LJXB01000055">
    <property type="protein sequence ID" value="KPU61402.1"/>
    <property type="molecule type" value="Genomic_DNA"/>
</dbReference>
<evidence type="ECO:0000313" key="1">
    <source>
        <dbReference type="EMBL" id="KPU61402.1"/>
    </source>
</evidence>
<dbReference type="Proteomes" id="UP000050349">
    <property type="component" value="Unassembled WGS sequence"/>
</dbReference>
<gene>
    <name evidence="1" type="ORF">AN403_5467</name>
</gene>
<organism evidence="1 2">
    <name type="scientific">Pseudomonas fluorescens</name>
    <dbReference type="NCBI Taxonomy" id="294"/>
    <lineage>
        <taxon>Bacteria</taxon>
        <taxon>Pseudomonadati</taxon>
        <taxon>Pseudomonadota</taxon>
        <taxon>Gammaproteobacteria</taxon>
        <taxon>Pseudomonadales</taxon>
        <taxon>Pseudomonadaceae</taxon>
        <taxon>Pseudomonas</taxon>
    </lineage>
</organism>
<evidence type="ECO:0000313" key="2">
    <source>
        <dbReference type="Proteomes" id="UP000050349"/>
    </source>
</evidence>
<dbReference type="AlphaFoldDB" id="A0A0P8XLU5"/>
<sequence length="96" mass="10507">MGTLSFRDFGGAYVNGSTQSVETLLYSCRQLPAVGYETHSCATGAPHLNEFFLQNALWFFCGPRPLPAMRQALMSVGDRYALFSGKLDTTTRGAHP</sequence>
<reference evidence="1 2" key="1">
    <citation type="submission" date="2015-09" db="EMBL/GenBank/DDBJ databases">
        <authorList>
            <person name="Jackson K.R."/>
            <person name="Lunt B.L."/>
            <person name="Fisher J.N.B."/>
            <person name="Gardner A.V."/>
            <person name="Bailey M.E."/>
            <person name="Deus L.M."/>
            <person name="Earl A.S."/>
            <person name="Gibby P.D."/>
            <person name="Hartmann K.A."/>
            <person name="Liu J.E."/>
            <person name="Manci A.M."/>
            <person name="Nielsen D.A."/>
            <person name="Solomon M.B."/>
            <person name="Breakwell D.P."/>
            <person name="Burnett S.H."/>
            <person name="Grose J.H."/>
        </authorList>
    </citation>
    <scope>NUCLEOTIDE SEQUENCE [LARGE SCALE GENOMIC DNA]</scope>
    <source>
        <strain evidence="1 2">S613</strain>
    </source>
</reference>
<dbReference type="PATRIC" id="fig|294.162.peg.842"/>
<proteinExistence type="predicted"/>
<comment type="caution">
    <text evidence="1">The sequence shown here is derived from an EMBL/GenBank/DDBJ whole genome shotgun (WGS) entry which is preliminary data.</text>
</comment>
<name>A0A0P8XLU5_PSEFL</name>
<accession>A0A0P8XLU5</accession>
<protein>
    <submittedName>
        <fullName evidence="1">Uncharacterized protein</fullName>
    </submittedName>
</protein>